<feature type="compositionally biased region" description="Basic and acidic residues" evidence="2">
    <location>
        <begin position="1055"/>
        <end position="1066"/>
    </location>
</feature>
<feature type="coiled-coil region" evidence="1">
    <location>
        <begin position="49"/>
        <end position="76"/>
    </location>
</feature>
<dbReference type="Proteomes" id="UP000831156">
    <property type="component" value="Chromosome 1"/>
</dbReference>
<feature type="compositionally biased region" description="Basic and acidic residues" evidence="2">
    <location>
        <begin position="951"/>
        <end position="960"/>
    </location>
</feature>
<dbReference type="Gene3D" id="1.20.1310.20">
    <property type="entry name" value="Duffy-antigen binding domain"/>
    <property type="match status" value="2"/>
</dbReference>
<feature type="compositionally biased region" description="Basic and acidic residues" evidence="2">
    <location>
        <begin position="907"/>
        <end position="922"/>
    </location>
</feature>
<gene>
    <name evidence="6" type="ORF">PGABG01_0100900</name>
</gene>
<dbReference type="InterPro" id="IPR021620">
    <property type="entry name" value="EBA-175_C"/>
</dbReference>
<feature type="compositionally biased region" description="Polar residues" evidence="2">
    <location>
        <begin position="1029"/>
        <end position="1054"/>
    </location>
</feature>
<feature type="transmembrane region" description="Helical" evidence="3">
    <location>
        <begin position="1451"/>
        <end position="1472"/>
    </location>
</feature>
<feature type="compositionally biased region" description="Basic and acidic residues" evidence="2">
    <location>
        <begin position="1249"/>
        <end position="1264"/>
    </location>
</feature>
<feature type="region of interest" description="Disordered" evidence="2">
    <location>
        <begin position="737"/>
        <end position="1302"/>
    </location>
</feature>
<dbReference type="Gene3D" id="1.10.1740.170">
    <property type="entry name" value="Erythrocyte binding antigen 175 region VI"/>
    <property type="match status" value="1"/>
</dbReference>
<feature type="compositionally biased region" description="Basic and acidic residues" evidence="2">
    <location>
        <begin position="1166"/>
        <end position="1176"/>
    </location>
</feature>
<feature type="compositionally biased region" description="Polar residues" evidence="2">
    <location>
        <begin position="1110"/>
        <end position="1133"/>
    </location>
</feature>
<sequence>MKGKMKMCLFFFYSVLYFVLCTYVLGISKELLNERTQSLNDNNNDSYNNNNINDQLSFANEVVRFIENEKDDKEDKTMKIITRPVDNTLNRNRDNSFLNIKKYGRKAEYLNRSSFVQRAYISDCQVKRKAHTWICENEGNNNICIPDRRVQLCIAALKDIKNSGSERMDRKLLTDKVFESAMYETDLLWKKYGFRGYNDFCDDVKNSFLDYKDVLFGKDLDKNNISKLVEKNLKSFFKEDSTILNPDAWWGMYGAKLWRSMIKPYIDFGCKIPDESEPQINRWLREWGKYNCKLLKEKQASLEKQCSVNKRKTDCSSKCNSECYSYRNFIKRQKYEITRLAKRYVQVIRYNIFNKKIVQPNNAYDFIKENCTDCKDIDFKALFEFEYGKYEEKCMCQSFLDLRIQFKDYEVCSFNAEKHTVSSDKRFCLAKKEFKPWQCDKNPFEKVHNEGVCVSPRRQGFCLGNLSYLLSDDIYNIHNKQLLIEIIMASQQEGKLLWKKHGTILDNDNACKYINDSYNDYRDVVLGNDLWNDKNSVKVQQNLNMIFERNFGNKVGKHRHFKSIKELKYVWWILNRDKIWDSMKCGIKEADPRRNSCKKMDELENMPQFYRWFSQWAHYFCKEKKYWESQLNDNCKDPKGKSLCNETTCQNVCTRMNYWTYTRKIAYQIQSAKYDKDKTSFNLAKDKDVSTFLKENTNNCSNIDFTKIFDELDKLFKERCPCMDTKTLETKNEEMLSLEKISEEETDINEESEEEEELQEYEFLASRINGNKGIKSDPNEIEKNKDEQQPEKEEATQTSGSLEVQENKDSDSINGGGATTDKANPSEELEEVPKDASNTEEIKEQPALTESPENSPKQAQTQTQAQTQAQAQEQEQAQEQAQGESEQTSNESERSESDQPPTGGEVSELKNETSLEQERKESSSSAEEGSSKTPSENTSSQDTEESSIGQTDEHVVDKETVSTNLEHGVVHKEQMSDANKSTGKNVSLEGDKDEAVESTVSITDSNEQKDQSTQSTHIPVVEGEKEENSISPVTENSESASGLNSTNDIETTTIDVKEQQTIKSDESVSETSESSSEISSVVDASHEKTETVPPDTSIEEEKENLKSKQIDTTSEPDLGSNDQQDVTDNSAEVNRNDDNNHPNSIDNPSDDINREVTTASETQDVSEPKGSNKETSIEVPSITVTTSDGRSSVEEERKTKEEPVTQREILESIQNSVNEHTPDNEQKDEREALRSEEYKLYSDTPSEDISERDLNDIKSLKDNMDNISLGDSSENRESAEGTESRHRELRQHDFRGEGNFENDVGQVQDSVIENEEFKKLLNKEYEENDNEEMIHGTTYSMKDRVNNLSSEEKMNEYKNRNVTEAREEILRMSKTNTCSNNHSLKYCDYMERNKDLLETCSLENRLHLCCAISDYCLKFFNPNSLEYFNCTQNEFDDPTYNCFRKQRFTSMHYIAGGGIIALLLFILGSASYKKNLNDEDGFYDSNLNDSAFEYNNNKYNKLPYMFDQQINVGNSDLYSEGIYDDTTTF</sequence>
<evidence type="ECO:0000313" key="7">
    <source>
        <dbReference type="Proteomes" id="UP000831156"/>
    </source>
</evidence>
<dbReference type="InterPro" id="IPR043057">
    <property type="entry name" value="EBA-175_C_sf"/>
</dbReference>
<feature type="domain" description="Erythrocyte binding antigen 175 C-terminal" evidence="5">
    <location>
        <begin position="1364"/>
        <end position="1443"/>
    </location>
</feature>
<name>A0ABY1UGQ8_9APIC</name>
<keyword evidence="3" id="KW-0472">Membrane</keyword>
<feature type="compositionally biased region" description="Polar residues" evidence="2">
    <location>
        <begin position="998"/>
        <end position="1017"/>
    </location>
</feature>
<keyword evidence="3" id="KW-0812">Transmembrane</keyword>
<feature type="compositionally biased region" description="Polar residues" evidence="2">
    <location>
        <begin position="932"/>
        <end position="950"/>
    </location>
</feature>
<keyword evidence="3" id="KW-1133">Transmembrane helix</keyword>
<evidence type="ECO:0000256" key="3">
    <source>
        <dbReference type="SAM" id="Phobius"/>
    </source>
</evidence>
<keyword evidence="7" id="KW-1185">Reference proteome</keyword>
<feature type="compositionally biased region" description="Low complexity" evidence="2">
    <location>
        <begin position="858"/>
        <end position="882"/>
    </location>
</feature>
<evidence type="ECO:0000313" key="6">
    <source>
        <dbReference type="EMBL" id="SOV10077.1"/>
    </source>
</evidence>
<reference evidence="6 7" key="1">
    <citation type="submission" date="2016-09" db="EMBL/GenBank/DDBJ databases">
        <authorList>
            <consortium name="Pathogen Informatics"/>
            <person name="Sun Q."/>
            <person name="Inoue M."/>
        </authorList>
    </citation>
    <scope>NUCLEOTIDE SEQUENCE [LARGE SCALE GENOMIC DNA]</scope>
</reference>
<dbReference type="Gene3D" id="1.20.58.830">
    <property type="match status" value="2"/>
</dbReference>
<keyword evidence="1" id="KW-0175">Coiled coil</keyword>
<protein>
    <submittedName>
        <fullName evidence="6">Erythrocyte binding antigen-181</fullName>
    </submittedName>
</protein>
<dbReference type="Pfam" id="PF11556">
    <property type="entry name" value="EBA-175_VI"/>
    <property type="match status" value="1"/>
</dbReference>
<feature type="domain" description="Duffy-antigen binding" evidence="4">
    <location>
        <begin position="143"/>
        <end position="309"/>
    </location>
</feature>
<proteinExistence type="predicted"/>
<accession>A0ABY1UGQ8</accession>
<feature type="compositionally biased region" description="Polar residues" evidence="2">
    <location>
        <begin position="1155"/>
        <end position="1165"/>
    </location>
</feature>
<evidence type="ECO:0000256" key="1">
    <source>
        <dbReference type="SAM" id="Coils"/>
    </source>
</evidence>
<dbReference type="EMBL" id="LT969424">
    <property type="protein sequence ID" value="SOV10077.1"/>
    <property type="molecule type" value="Genomic_DNA"/>
</dbReference>
<feature type="compositionally biased region" description="Low complexity" evidence="2">
    <location>
        <begin position="1069"/>
        <end position="1083"/>
    </location>
</feature>
<dbReference type="InterPro" id="IPR042202">
    <property type="entry name" value="Duffy-ag-bd_sf"/>
</dbReference>
<feature type="compositionally biased region" description="Basic and acidic residues" evidence="2">
    <location>
        <begin position="1273"/>
        <end position="1298"/>
    </location>
</feature>
<feature type="domain" description="Duffy-antigen binding" evidence="4">
    <location>
        <begin position="451"/>
        <end position="620"/>
    </location>
</feature>
<evidence type="ECO:0000259" key="4">
    <source>
        <dbReference type="Pfam" id="PF05424"/>
    </source>
</evidence>
<dbReference type="Pfam" id="PF05424">
    <property type="entry name" value="Duffy_binding"/>
    <property type="match status" value="2"/>
</dbReference>
<evidence type="ECO:0000256" key="2">
    <source>
        <dbReference type="SAM" id="MobiDB-lite"/>
    </source>
</evidence>
<feature type="compositionally biased region" description="Acidic residues" evidence="2">
    <location>
        <begin position="742"/>
        <end position="760"/>
    </location>
</feature>
<dbReference type="SUPFAM" id="SSF140924">
    <property type="entry name" value="Duffy binding domain-like"/>
    <property type="match status" value="2"/>
</dbReference>
<dbReference type="InterPro" id="IPR008602">
    <property type="entry name" value="Duffy-antigen-binding"/>
</dbReference>
<feature type="compositionally biased region" description="Polar residues" evidence="2">
    <location>
        <begin position="976"/>
        <end position="985"/>
    </location>
</feature>
<feature type="compositionally biased region" description="Basic and acidic residues" evidence="2">
    <location>
        <begin position="1220"/>
        <end position="1240"/>
    </location>
</feature>
<evidence type="ECO:0000259" key="5">
    <source>
        <dbReference type="Pfam" id="PF11556"/>
    </source>
</evidence>
<feature type="compositionally biased region" description="Basic and acidic residues" evidence="2">
    <location>
        <begin position="774"/>
        <end position="795"/>
    </location>
</feature>
<organism evidence="6 7">
    <name type="scientific">Plasmodium gaboni</name>
    <dbReference type="NCBI Taxonomy" id="647221"/>
    <lineage>
        <taxon>Eukaryota</taxon>
        <taxon>Sar</taxon>
        <taxon>Alveolata</taxon>
        <taxon>Apicomplexa</taxon>
        <taxon>Aconoidasida</taxon>
        <taxon>Haemosporida</taxon>
        <taxon>Plasmodiidae</taxon>
        <taxon>Plasmodium</taxon>
        <taxon>Plasmodium (Laverania)</taxon>
    </lineage>
</organism>
<feature type="compositionally biased region" description="Basic and acidic residues" evidence="2">
    <location>
        <begin position="1191"/>
        <end position="1210"/>
    </location>
</feature>